<proteinExistence type="predicted"/>
<dbReference type="Proteomes" id="UP001204524">
    <property type="component" value="Unassembled WGS sequence"/>
</dbReference>
<accession>A0ABT1KW78</accession>
<dbReference type="RefSeq" id="WP_254181097.1">
    <property type="nucleotide sequence ID" value="NZ_JANARS010000003.1"/>
</dbReference>
<dbReference type="EMBL" id="JANARS010000003">
    <property type="protein sequence ID" value="MCP3421887.1"/>
    <property type="molecule type" value="Genomic_DNA"/>
</dbReference>
<organism evidence="1 2">
    <name type="scientific">Nocardioides pinisoli</name>
    <dbReference type="NCBI Taxonomy" id="2950279"/>
    <lineage>
        <taxon>Bacteria</taxon>
        <taxon>Bacillati</taxon>
        <taxon>Actinomycetota</taxon>
        <taxon>Actinomycetes</taxon>
        <taxon>Propionibacteriales</taxon>
        <taxon>Nocardioidaceae</taxon>
        <taxon>Nocardioides</taxon>
    </lineage>
</organism>
<comment type="caution">
    <text evidence="1">The sequence shown here is derived from an EMBL/GenBank/DDBJ whole genome shotgun (WGS) entry which is preliminary data.</text>
</comment>
<dbReference type="SUPFAM" id="SSF55961">
    <property type="entry name" value="Bet v1-like"/>
    <property type="match status" value="1"/>
</dbReference>
<sequence>MTTVSRTFDVHPQPAVVLDYLKDFGNAEEWDPGTESCTRQDTGPVQVGSTWHNVSKIAGVSTELTYTLQQLTDDTIVLVGHNDTARSVDTITVVPSPDGPGSRITYEAVIELKGAAKIADPVMKIVFEKIGSDTEDDMTTVLNRLAA</sequence>
<evidence type="ECO:0000313" key="1">
    <source>
        <dbReference type="EMBL" id="MCP3421887.1"/>
    </source>
</evidence>
<name>A0ABT1KW78_9ACTN</name>
<reference evidence="1 2" key="1">
    <citation type="submission" date="2022-06" db="EMBL/GenBank/DDBJ databases">
        <authorList>
            <person name="So Y."/>
        </authorList>
    </citation>
    <scope>NUCLEOTIDE SEQUENCE [LARGE SCALE GENOMIC DNA]</scope>
    <source>
        <strain evidence="1 2">STR3</strain>
    </source>
</reference>
<keyword evidence="2" id="KW-1185">Reference proteome</keyword>
<dbReference type="Pfam" id="PF10604">
    <property type="entry name" value="Polyketide_cyc2"/>
    <property type="match status" value="1"/>
</dbReference>
<gene>
    <name evidence="1" type="ORF">NCI01_08785</name>
</gene>
<dbReference type="InterPro" id="IPR019587">
    <property type="entry name" value="Polyketide_cyclase/dehydratase"/>
</dbReference>
<dbReference type="Gene3D" id="3.30.530.20">
    <property type="match status" value="1"/>
</dbReference>
<protein>
    <submittedName>
        <fullName evidence="1">SRPBCC family protein</fullName>
    </submittedName>
</protein>
<evidence type="ECO:0000313" key="2">
    <source>
        <dbReference type="Proteomes" id="UP001204524"/>
    </source>
</evidence>
<dbReference type="InterPro" id="IPR023393">
    <property type="entry name" value="START-like_dom_sf"/>
</dbReference>